<organism evidence="2 3">
    <name type="scientific">Liparis tanakae</name>
    <name type="common">Tanaka's snailfish</name>
    <dbReference type="NCBI Taxonomy" id="230148"/>
    <lineage>
        <taxon>Eukaryota</taxon>
        <taxon>Metazoa</taxon>
        <taxon>Chordata</taxon>
        <taxon>Craniata</taxon>
        <taxon>Vertebrata</taxon>
        <taxon>Euteleostomi</taxon>
        <taxon>Actinopterygii</taxon>
        <taxon>Neopterygii</taxon>
        <taxon>Teleostei</taxon>
        <taxon>Neoteleostei</taxon>
        <taxon>Acanthomorphata</taxon>
        <taxon>Eupercaria</taxon>
        <taxon>Perciformes</taxon>
        <taxon>Cottioidei</taxon>
        <taxon>Cottales</taxon>
        <taxon>Liparidae</taxon>
        <taxon>Liparis</taxon>
    </lineage>
</organism>
<feature type="compositionally biased region" description="Basic and acidic residues" evidence="1">
    <location>
        <begin position="100"/>
        <end position="112"/>
    </location>
</feature>
<comment type="caution">
    <text evidence="2">The sequence shown here is derived from an EMBL/GenBank/DDBJ whole genome shotgun (WGS) entry which is preliminary data.</text>
</comment>
<reference evidence="2 3" key="1">
    <citation type="submission" date="2019-03" db="EMBL/GenBank/DDBJ databases">
        <title>First draft genome of Liparis tanakae, snailfish: a comprehensive survey of snailfish specific genes.</title>
        <authorList>
            <person name="Kim W."/>
            <person name="Song I."/>
            <person name="Jeong J.-H."/>
            <person name="Kim D."/>
            <person name="Kim S."/>
            <person name="Ryu S."/>
            <person name="Song J.Y."/>
            <person name="Lee S.K."/>
        </authorList>
    </citation>
    <scope>NUCLEOTIDE SEQUENCE [LARGE SCALE GENOMIC DNA]</scope>
    <source>
        <tissue evidence="2">Muscle</tissue>
    </source>
</reference>
<evidence type="ECO:0000313" key="2">
    <source>
        <dbReference type="EMBL" id="TNN41631.1"/>
    </source>
</evidence>
<protein>
    <submittedName>
        <fullName evidence="2">Uncharacterized protein</fullName>
    </submittedName>
</protein>
<dbReference type="AlphaFoldDB" id="A0A4Z2FKT9"/>
<sequence length="156" mass="17296">MPWGTFGLRRPVKKKVRWKRWATVRFTATASVLRVAREVRTPTSRRSLMPSSVSIPRVLLGIASAREQFPIAQLISAGVIGVPLRPGHHQKAQTAAQRQPQDEGQRGPEHGQNRGKTHSSGALVTRCGKNVPAQLFRPNSTHVSQKRRECVGRPVC</sequence>
<evidence type="ECO:0000313" key="3">
    <source>
        <dbReference type="Proteomes" id="UP000314294"/>
    </source>
</evidence>
<feature type="region of interest" description="Disordered" evidence="1">
    <location>
        <begin position="85"/>
        <end position="122"/>
    </location>
</feature>
<dbReference type="EMBL" id="SRLO01001092">
    <property type="protein sequence ID" value="TNN41631.1"/>
    <property type="molecule type" value="Genomic_DNA"/>
</dbReference>
<dbReference type="Proteomes" id="UP000314294">
    <property type="component" value="Unassembled WGS sequence"/>
</dbReference>
<keyword evidence="3" id="KW-1185">Reference proteome</keyword>
<evidence type="ECO:0000256" key="1">
    <source>
        <dbReference type="SAM" id="MobiDB-lite"/>
    </source>
</evidence>
<gene>
    <name evidence="2" type="ORF">EYF80_048205</name>
</gene>
<proteinExistence type="predicted"/>
<name>A0A4Z2FKT9_9TELE</name>
<accession>A0A4Z2FKT9</accession>